<sequence>MPPSDDGVVNLLSLDGGGVRGVCELVILDRIMKRIQERDSLDEIPKPCDYFHLMGGTSTGGLIAILLGRLRMSTTEALKEYDNFAGKIFSRWNRRLDLSAKFDENTLVKVVQTIVKERGEHPLMKDPKGDPLIGKAFVCAQRSGNIAAIRRIRAYQHGQAEESDRNITIDEAARATSAAPTFFKPAKISDEELIDGAIGCNNPTEEVIHEAAEVLDKTCKIGCVLSLGTGFRNKSLKSVGNLPLASLAWAKRMMGLLKEETTDCERAHRDAEKRFTDFPDTYFRFNVPDVADQVKLHKYKKIPLLKEATTRYLETPAVKEWIEKVVDILTKGTTSGLTVGQAAYPDINQLITDKRRSQARGQVSKFFTGRREILERMSAYFKDNHDSRREFLLLGMGGVGKTQIALKFAADHSDMFKPECVFWVDATDAATIFDSYHIIYDQLFPNAKNGQATHTGRARITKVHEWMQQHDDGWLLILDNYGPDKGLSQYIPPGNKGNIIYTSRFASLKQLLPRDAFVQVNELSKEDGITLLLRAAREPPENAEYRNACLPIVEALGCLPLAIDQAGAFVYATQCSFPDYLENFHQVKDSLLRQPEYVGSNEQNAAVYTTFNLSYYMLEAFQRLRGGVSKAKAAKSAIKILNTICFYHNQGIMEEMVSRAAEYRFRRGTRNLPMPEGEFSIQDLLQVGEEGHWNPTGFRKAVELLDSFSMLKKERGHQISMHVLVHLWARERMGKDQRNAFGMSARVLIHDSIPMHEIAGDRDDSLFRRRLYPHTEACENHTECRLDEAREIFLKGKRTILLEAMGKDEEAIDSWKSLINTCKDLYTIRDVRTFEPMGRLAHLYMRTSRYEEAEPLMQELVERKAEKFGAQHTQVIAALSDLQTLYLHMGRLSEAREQAVMIVGCRQANGTKEQLALIPSTVESIRALDDLMQKSVSFEDGTWITPGPPPPHVGGFGTSNNINKQHLTPTEAGEAYRSEQTALWAQYSDFKEAFGSSSLDALALLNRIFDHMRQHNHNSCAEIVAEECVQRALARYGREAHQTNKQLHNLAKATLCLGDAERAVSLGEEVLGYYTEALGVSSERTRRVGSELANWRGVCEERRKLVATGIRIRERWETWHREHTEAELREIHGDEGYEKMKGDQETLAELLAERSFPDVCREECMSTGFVELYERLGITGATRYVHHDVLKNRQRMNELAVEANQAQNRDTRDLEVGLLTAVVGRDGEYAVAVEAVGSSSTSTSAYR</sequence>
<evidence type="ECO:0000256" key="1">
    <source>
        <dbReference type="ARBA" id="ARBA00022801"/>
    </source>
</evidence>
<dbReference type="EMBL" id="JAVLET010000001">
    <property type="protein sequence ID" value="KAL0475777.1"/>
    <property type="molecule type" value="Genomic_DNA"/>
</dbReference>
<keyword evidence="7" id="KW-1185">Reference proteome</keyword>
<dbReference type="InterPro" id="IPR002641">
    <property type="entry name" value="PNPLA_dom"/>
</dbReference>
<feature type="short sequence motif" description="DGA/G" evidence="4">
    <location>
        <begin position="195"/>
        <end position="197"/>
    </location>
</feature>
<dbReference type="Pfam" id="PF00931">
    <property type="entry name" value="NB-ARC"/>
    <property type="match status" value="1"/>
</dbReference>
<dbReference type="SUPFAM" id="SSF52151">
    <property type="entry name" value="FabD/lysophospholipase-like"/>
    <property type="match status" value="1"/>
</dbReference>
<dbReference type="InterPro" id="IPR011990">
    <property type="entry name" value="TPR-like_helical_dom_sf"/>
</dbReference>
<dbReference type="Gene3D" id="3.40.50.300">
    <property type="entry name" value="P-loop containing nucleotide triphosphate hydrolases"/>
    <property type="match status" value="1"/>
</dbReference>
<reference evidence="6 7" key="1">
    <citation type="submission" date="2023-09" db="EMBL/GenBank/DDBJ databases">
        <title>Multi-omics analysis of a traditional fermented food reveals byproduct-associated fungal strains for waste-to-food upcycling.</title>
        <authorList>
            <consortium name="Lawrence Berkeley National Laboratory"/>
            <person name="Rekdal V.M."/>
            <person name="Villalobos-Escobedo J.M."/>
            <person name="Rodriguez-Valeron N."/>
            <person name="Garcia M.O."/>
            <person name="Vasquez D.P."/>
            <person name="Damayanti I."/>
            <person name="Sorensen P.M."/>
            <person name="Baidoo E.E."/>
            <person name="De Carvalho A.C."/>
            <person name="Riley R."/>
            <person name="Lipzen A."/>
            <person name="He G."/>
            <person name="Yan M."/>
            <person name="Haridas S."/>
            <person name="Daum C."/>
            <person name="Yoshinaga Y."/>
            <person name="Ng V."/>
            <person name="Grigoriev I.V."/>
            <person name="Munk R."/>
            <person name="Nuraida L."/>
            <person name="Wijaya C.H."/>
            <person name="Morales P.-C."/>
            <person name="Keasling J.D."/>
        </authorList>
    </citation>
    <scope>NUCLEOTIDE SEQUENCE [LARGE SCALE GENOMIC DNA]</scope>
    <source>
        <strain evidence="6 7">FGSC 2613</strain>
    </source>
</reference>
<evidence type="ECO:0000313" key="7">
    <source>
        <dbReference type="Proteomes" id="UP001451303"/>
    </source>
</evidence>
<dbReference type="InterPro" id="IPR027417">
    <property type="entry name" value="P-loop_NTPase"/>
</dbReference>
<dbReference type="Gene3D" id="3.40.1090.10">
    <property type="entry name" value="Cytosolic phospholipase A2 catalytic domain"/>
    <property type="match status" value="1"/>
</dbReference>
<organism evidence="6 7">
    <name type="scientific">Neurospora intermedia</name>
    <dbReference type="NCBI Taxonomy" id="5142"/>
    <lineage>
        <taxon>Eukaryota</taxon>
        <taxon>Fungi</taxon>
        <taxon>Dikarya</taxon>
        <taxon>Ascomycota</taxon>
        <taxon>Pezizomycotina</taxon>
        <taxon>Sordariomycetes</taxon>
        <taxon>Sordariomycetidae</taxon>
        <taxon>Sordariales</taxon>
        <taxon>Sordariaceae</taxon>
        <taxon>Neurospora</taxon>
    </lineage>
</organism>
<dbReference type="Gene3D" id="1.25.40.10">
    <property type="entry name" value="Tetratricopeptide repeat domain"/>
    <property type="match status" value="2"/>
</dbReference>
<keyword evidence="1 4" id="KW-0378">Hydrolase</keyword>
<dbReference type="InterPro" id="IPR016035">
    <property type="entry name" value="Acyl_Trfase/lysoPLipase"/>
</dbReference>
<feature type="domain" description="PNPLA" evidence="5">
    <location>
        <begin position="12"/>
        <end position="208"/>
    </location>
</feature>
<feature type="short sequence motif" description="GXSXG" evidence="4">
    <location>
        <begin position="56"/>
        <end position="60"/>
    </location>
</feature>
<feature type="active site" description="Proton acceptor" evidence="4">
    <location>
        <position position="195"/>
    </location>
</feature>
<evidence type="ECO:0000256" key="3">
    <source>
        <dbReference type="ARBA" id="ARBA00023098"/>
    </source>
</evidence>
<dbReference type="InterPro" id="IPR002182">
    <property type="entry name" value="NB-ARC"/>
</dbReference>
<feature type="active site" description="Nucleophile" evidence="4">
    <location>
        <position position="58"/>
    </location>
</feature>
<dbReference type="Pfam" id="PF13424">
    <property type="entry name" value="TPR_12"/>
    <property type="match status" value="1"/>
</dbReference>
<protein>
    <recommendedName>
        <fullName evidence="5">PNPLA domain-containing protein</fullName>
    </recommendedName>
</protein>
<proteinExistence type="predicted"/>
<name>A0ABR3DSY2_NEUIN</name>
<dbReference type="PANTHER" id="PTHR24185">
    <property type="entry name" value="CALCIUM-INDEPENDENT PHOSPHOLIPASE A2-GAMMA"/>
    <property type="match status" value="1"/>
</dbReference>
<dbReference type="Pfam" id="PF01734">
    <property type="entry name" value="Patatin"/>
    <property type="match status" value="1"/>
</dbReference>
<dbReference type="SUPFAM" id="SSF48452">
    <property type="entry name" value="TPR-like"/>
    <property type="match status" value="1"/>
</dbReference>
<evidence type="ECO:0000256" key="4">
    <source>
        <dbReference type="PROSITE-ProRule" id="PRU01161"/>
    </source>
</evidence>
<feature type="short sequence motif" description="GXGXXG" evidence="4">
    <location>
        <begin position="16"/>
        <end position="21"/>
    </location>
</feature>
<gene>
    <name evidence="6" type="ORF">QR685DRAFT_513687</name>
</gene>
<comment type="caution">
    <text evidence="6">The sequence shown here is derived from an EMBL/GenBank/DDBJ whole genome shotgun (WGS) entry which is preliminary data.</text>
</comment>
<evidence type="ECO:0000256" key="2">
    <source>
        <dbReference type="ARBA" id="ARBA00022963"/>
    </source>
</evidence>
<evidence type="ECO:0000313" key="6">
    <source>
        <dbReference type="EMBL" id="KAL0475777.1"/>
    </source>
</evidence>
<evidence type="ECO:0000259" key="5">
    <source>
        <dbReference type="PROSITE" id="PS51635"/>
    </source>
</evidence>
<dbReference type="SUPFAM" id="SSF52540">
    <property type="entry name" value="P-loop containing nucleoside triphosphate hydrolases"/>
    <property type="match status" value="1"/>
</dbReference>
<keyword evidence="2 4" id="KW-0442">Lipid degradation</keyword>
<dbReference type="Proteomes" id="UP001451303">
    <property type="component" value="Unassembled WGS sequence"/>
</dbReference>
<accession>A0ABR3DSY2</accession>
<dbReference type="PROSITE" id="PS51635">
    <property type="entry name" value="PNPLA"/>
    <property type="match status" value="1"/>
</dbReference>
<keyword evidence="3 4" id="KW-0443">Lipid metabolism</keyword>
<dbReference type="PANTHER" id="PTHR24185:SF1">
    <property type="entry name" value="CALCIUM-INDEPENDENT PHOSPHOLIPASE A2-GAMMA"/>
    <property type="match status" value="1"/>
</dbReference>
<dbReference type="CDD" id="cd07216">
    <property type="entry name" value="Pat17_PNPLA8_PNPLA9_like3"/>
    <property type="match status" value="1"/>
</dbReference>